<keyword evidence="1" id="KW-0732">Signal</keyword>
<dbReference type="Pfam" id="PF00646">
    <property type="entry name" value="F-box"/>
    <property type="match status" value="1"/>
</dbReference>
<dbReference type="InParanoid" id="A0A7J7CU31"/>
<dbReference type="SMART" id="SM00256">
    <property type="entry name" value="FBOX"/>
    <property type="match status" value="1"/>
</dbReference>
<comment type="caution">
    <text evidence="3">The sequence shown here is derived from an EMBL/GenBank/DDBJ whole genome shotgun (WGS) entry which is preliminary data.</text>
</comment>
<feature type="chain" id="PRO_5029620627" evidence="1">
    <location>
        <begin position="20"/>
        <end position="394"/>
    </location>
</feature>
<dbReference type="PANTHER" id="PTHR31482:SF18">
    <property type="entry name" value="ESTS AU081301(E20138)"/>
    <property type="match status" value="1"/>
</dbReference>
<dbReference type="EMBL" id="JAAARO010000013">
    <property type="protein sequence ID" value="KAF5737635.1"/>
    <property type="molecule type" value="Genomic_DNA"/>
</dbReference>
<proteinExistence type="predicted"/>
<dbReference type="SUPFAM" id="SSF81383">
    <property type="entry name" value="F-box domain"/>
    <property type="match status" value="1"/>
</dbReference>
<dbReference type="FunCoup" id="A0A7J7CU31">
    <property type="interactions" value="3"/>
</dbReference>
<organism evidence="3 4">
    <name type="scientific">Tripterygium wilfordii</name>
    <name type="common">Thunder God vine</name>
    <dbReference type="NCBI Taxonomy" id="458696"/>
    <lineage>
        <taxon>Eukaryota</taxon>
        <taxon>Viridiplantae</taxon>
        <taxon>Streptophyta</taxon>
        <taxon>Embryophyta</taxon>
        <taxon>Tracheophyta</taxon>
        <taxon>Spermatophyta</taxon>
        <taxon>Magnoliopsida</taxon>
        <taxon>eudicotyledons</taxon>
        <taxon>Gunneridae</taxon>
        <taxon>Pentapetalae</taxon>
        <taxon>rosids</taxon>
        <taxon>fabids</taxon>
        <taxon>Celastrales</taxon>
        <taxon>Celastraceae</taxon>
        <taxon>Tripterygium</taxon>
    </lineage>
</organism>
<feature type="domain" description="F-box" evidence="2">
    <location>
        <begin position="85"/>
        <end position="131"/>
    </location>
</feature>
<accession>A0A7J7CU31</accession>
<dbReference type="InterPro" id="IPR001810">
    <property type="entry name" value="F-box_dom"/>
</dbReference>
<dbReference type="Gene3D" id="1.20.1280.50">
    <property type="match status" value="1"/>
</dbReference>
<dbReference type="PANTHER" id="PTHR31482">
    <property type="entry name" value="ESTS AU081301(E20138)"/>
    <property type="match status" value="1"/>
</dbReference>
<reference evidence="3 4" key="1">
    <citation type="journal article" date="2020" name="Nat. Commun.">
        <title>Genome of Tripterygium wilfordii and identification of cytochrome P450 involved in triptolide biosynthesis.</title>
        <authorList>
            <person name="Tu L."/>
            <person name="Su P."/>
            <person name="Zhang Z."/>
            <person name="Gao L."/>
            <person name="Wang J."/>
            <person name="Hu T."/>
            <person name="Zhou J."/>
            <person name="Zhang Y."/>
            <person name="Zhao Y."/>
            <person name="Liu Y."/>
            <person name="Song Y."/>
            <person name="Tong Y."/>
            <person name="Lu Y."/>
            <person name="Yang J."/>
            <person name="Xu C."/>
            <person name="Jia M."/>
            <person name="Peters R.J."/>
            <person name="Huang L."/>
            <person name="Gao W."/>
        </authorList>
    </citation>
    <scope>NUCLEOTIDE SEQUENCE [LARGE SCALE GENOMIC DNA]</scope>
    <source>
        <strain evidence="4">cv. XIE 37</strain>
        <tissue evidence="3">Leaf</tissue>
    </source>
</reference>
<keyword evidence="4" id="KW-1185">Reference proteome</keyword>
<dbReference type="InterPro" id="IPR036047">
    <property type="entry name" value="F-box-like_dom_sf"/>
</dbReference>
<dbReference type="OrthoDB" id="512036at2759"/>
<name>A0A7J7CU31_TRIWF</name>
<dbReference type="AlphaFoldDB" id="A0A7J7CU31"/>
<dbReference type="PROSITE" id="PS50181">
    <property type="entry name" value="FBOX"/>
    <property type="match status" value="1"/>
</dbReference>
<evidence type="ECO:0000313" key="3">
    <source>
        <dbReference type="EMBL" id="KAF5737635.1"/>
    </source>
</evidence>
<gene>
    <name evidence="3" type="ORF">HS088_TW13G00522</name>
</gene>
<evidence type="ECO:0000259" key="2">
    <source>
        <dbReference type="PROSITE" id="PS50181"/>
    </source>
</evidence>
<evidence type="ECO:0000256" key="1">
    <source>
        <dbReference type="SAM" id="SignalP"/>
    </source>
</evidence>
<protein>
    <submittedName>
        <fullName evidence="3">F-box family protein isoform 1</fullName>
    </submittedName>
</protein>
<feature type="signal peptide" evidence="1">
    <location>
        <begin position="1"/>
        <end position="19"/>
    </location>
</feature>
<dbReference type="Proteomes" id="UP000593562">
    <property type="component" value="Unassembled WGS sequence"/>
</dbReference>
<evidence type="ECO:0000313" key="4">
    <source>
        <dbReference type="Proteomes" id="UP000593562"/>
    </source>
</evidence>
<sequence length="394" mass="46040">MLFFLISCFSFLLLSKSFSLKPFLLMTNDWRLLSLPWFWEELCSFIVSWLQKGTLDISFYQASQIMPLKKINHGAKVERVEEERVISLLDLPDLALECILERLSPAGLCSMAEVCASLRERCRSDHFWEKHMKPKWGRLIGDAAYREWECHLASTKRPTLLAQNKQNALLSFVQRIFPLSWIRPKLECKNEPRNSLPVDSIMALFLSLESGKFCFPAQVYNRENRNVGFMLSCYDAKLCYDSQTDTFLASYSTCGRRMTEDNIRWDRIRAPAVDTPSNVLHISDCLSDLNPGDHVEIQWRRNKEFPYGWWYCVVGHLESCSGNENYCHCPYRDTVILEFKQYTPGSRWRRTTISRKDHREEGDEAGGFYGGIRKLYLQDEISTWKSLWPAQILE</sequence>